<dbReference type="InterPro" id="IPR011990">
    <property type="entry name" value="TPR-like_helical_dom_sf"/>
</dbReference>
<dbReference type="NCBIfam" id="TIGR00756">
    <property type="entry name" value="PPR"/>
    <property type="match status" value="1"/>
</dbReference>
<evidence type="ECO:0000313" key="4">
    <source>
        <dbReference type="Proteomes" id="UP000222542"/>
    </source>
</evidence>
<accession>A0A2G3A4D1</accession>
<feature type="repeat" description="PPR" evidence="2">
    <location>
        <begin position="18"/>
        <end position="52"/>
    </location>
</feature>
<keyword evidence="4" id="KW-1185">Reference proteome</keyword>
<name>A0A2G3A4D1_CAPAN</name>
<evidence type="ECO:0008006" key="5">
    <source>
        <dbReference type="Google" id="ProtNLM"/>
    </source>
</evidence>
<dbReference type="Gramene" id="PHT89097">
    <property type="protein sequence ID" value="PHT89097"/>
    <property type="gene ID" value="T459_04210"/>
</dbReference>
<organism evidence="3 4">
    <name type="scientific">Capsicum annuum</name>
    <name type="common">Capsicum pepper</name>
    <dbReference type="NCBI Taxonomy" id="4072"/>
    <lineage>
        <taxon>Eukaryota</taxon>
        <taxon>Viridiplantae</taxon>
        <taxon>Streptophyta</taxon>
        <taxon>Embryophyta</taxon>
        <taxon>Tracheophyta</taxon>
        <taxon>Spermatophyta</taxon>
        <taxon>Magnoliopsida</taxon>
        <taxon>eudicotyledons</taxon>
        <taxon>Gunneridae</taxon>
        <taxon>Pentapetalae</taxon>
        <taxon>asterids</taxon>
        <taxon>lamiids</taxon>
        <taxon>Solanales</taxon>
        <taxon>Solanaceae</taxon>
        <taxon>Solanoideae</taxon>
        <taxon>Capsiceae</taxon>
        <taxon>Capsicum</taxon>
    </lineage>
</organism>
<gene>
    <name evidence="3" type="ORF">T459_04210</name>
</gene>
<keyword evidence="1" id="KW-0677">Repeat</keyword>
<dbReference type="EMBL" id="AYRZ02000002">
    <property type="protein sequence ID" value="PHT89097.1"/>
    <property type="molecule type" value="Genomic_DNA"/>
</dbReference>
<evidence type="ECO:0000256" key="2">
    <source>
        <dbReference type="PROSITE-ProRule" id="PRU00708"/>
    </source>
</evidence>
<evidence type="ECO:0000256" key="1">
    <source>
        <dbReference type="ARBA" id="ARBA00022737"/>
    </source>
</evidence>
<dbReference type="AlphaFoldDB" id="A0A2G3A4D1"/>
<reference evidence="3 4" key="1">
    <citation type="journal article" date="2014" name="Nat. Genet.">
        <title>Genome sequence of the hot pepper provides insights into the evolution of pungency in Capsicum species.</title>
        <authorList>
            <person name="Kim S."/>
            <person name="Park M."/>
            <person name="Yeom S.I."/>
            <person name="Kim Y.M."/>
            <person name="Lee J.M."/>
            <person name="Lee H.A."/>
            <person name="Seo E."/>
            <person name="Choi J."/>
            <person name="Cheong K."/>
            <person name="Kim K.T."/>
            <person name="Jung K."/>
            <person name="Lee G.W."/>
            <person name="Oh S.K."/>
            <person name="Bae C."/>
            <person name="Kim S.B."/>
            <person name="Lee H.Y."/>
            <person name="Kim S.Y."/>
            <person name="Kim M.S."/>
            <person name="Kang B.C."/>
            <person name="Jo Y.D."/>
            <person name="Yang H.B."/>
            <person name="Jeong H.J."/>
            <person name="Kang W.H."/>
            <person name="Kwon J.K."/>
            <person name="Shin C."/>
            <person name="Lim J.Y."/>
            <person name="Park J.H."/>
            <person name="Huh J.H."/>
            <person name="Kim J.S."/>
            <person name="Kim B.D."/>
            <person name="Cohen O."/>
            <person name="Paran I."/>
            <person name="Suh M.C."/>
            <person name="Lee S.B."/>
            <person name="Kim Y.K."/>
            <person name="Shin Y."/>
            <person name="Noh S.J."/>
            <person name="Park J."/>
            <person name="Seo Y.S."/>
            <person name="Kwon S.Y."/>
            <person name="Kim H.A."/>
            <person name="Park J.M."/>
            <person name="Kim H.J."/>
            <person name="Choi S.B."/>
            <person name="Bosland P.W."/>
            <person name="Reeves G."/>
            <person name="Jo S.H."/>
            <person name="Lee B.W."/>
            <person name="Cho H.T."/>
            <person name="Choi H.S."/>
            <person name="Lee M.S."/>
            <person name="Yu Y."/>
            <person name="Do Choi Y."/>
            <person name="Park B.S."/>
            <person name="van Deynze A."/>
            <person name="Ashrafi H."/>
            <person name="Hill T."/>
            <person name="Kim W.T."/>
            <person name="Pai H.S."/>
            <person name="Ahn H.K."/>
            <person name="Yeam I."/>
            <person name="Giovannoni J.J."/>
            <person name="Rose J.K."/>
            <person name="Sorensen I."/>
            <person name="Lee S.J."/>
            <person name="Kim R.W."/>
            <person name="Choi I.Y."/>
            <person name="Choi B.S."/>
            <person name="Lim J.S."/>
            <person name="Lee Y.H."/>
            <person name="Choi D."/>
        </authorList>
    </citation>
    <scope>NUCLEOTIDE SEQUENCE [LARGE SCALE GENOMIC DNA]</scope>
    <source>
        <strain evidence="4">cv. CM334</strain>
    </source>
</reference>
<protein>
    <recommendedName>
        <fullName evidence="5">Pentatricopeptide repeat-containing protein</fullName>
    </recommendedName>
</protein>
<dbReference type="Gene3D" id="1.25.40.10">
    <property type="entry name" value="Tetratricopeptide repeat domain"/>
    <property type="match status" value="1"/>
</dbReference>
<evidence type="ECO:0000313" key="3">
    <source>
        <dbReference type="EMBL" id="PHT89097.1"/>
    </source>
</evidence>
<proteinExistence type="predicted"/>
<sequence>MLEEAVSVYKELDPDSRNTSVINFLLDCLLRGGNIDRGFKVLDEMLKRDSDVPLNNIAMDIVLSAVWKRIWIEKMISVEEIDGLLVRFFEHGVFWMTVDEELQMFEQMGGSETDGVLVKPFFLPSQLKGEREIGFVYLEEEK</sequence>
<dbReference type="Proteomes" id="UP000222542">
    <property type="component" value="Unassembled WGS sequence"/>
</dbReference>
<comment type="caution">
    <text evidence="3">The sequence shown here is derived from an EMBL/GenBank/DDBJ whole genome shotgun (WGS) entry which is preliminary data.</text>
</comment>
<dbReference type="PROSITE" id="PS51375">
    <property type="entry name" value="PPR"/>
    <property type="match status" value="1"/>
</dbReference>
<dbReference type="InterPro" id="IPR002885">
    <property type="entry name" value="PPR_rpt"/>
</dbReference>
<reference evidence="3 4" key="2">
    <citation type="journal article" date="2017" name="Genome Biol.">
        <title>New reference genome sequences of hot pepper reveal the massive evolution of plant disease-resistance genes by retroduplication.</title>
        <authorList>
            <person name="Kim S."/>
            <person name="Park J."/>
            <person name="Yeom S.I."/>
            <person name="Kim Y.M."/>
            <person name="Seo E."/>
            <person name="Kim K.T."/>
            <person name="Kim M.S."/>
            <person name="Lee J.M."/>
            <person name="Cheong K."/>
            <person name="Shin H.S."/>
            <person name="Kim S.B."/>
            <person name="Han K."/>
            <person name="Lee J."/>
            <person name="Park M."/>
            <person name="Lee H.A."/>
            <person name="Lee H.Y."/>
            <person name="Lee Y."/>
            <person name="Oh S."/>
            <person name="Lee J.H."/>
            <person name="Choi E."/>
            <person name="Choi E."/>
            <person name="Lee S.E."/>
            <person name="Jeon J."/>
            <person name="Kim H."/>
            <person name="Choi G."/>
            <person name="Song H."/>
            <person name="Lee J."/>
            <person name="Lee S.C."/>
            <person name="Kwon J.K."/>
            <person name="Lee H.Y."/>
            <person name="Koo N."/>
            <person name="Hong Y."/>
            <person name="Kim R.W."/>
            <person name="Kang W.H."/>
            <person name="Huh J.H."/>
            <person name="Kang B.C."/>
            <person name="Yang T.J."/>
            <person name="Lee Y.H."/>
            <person name="Bennetzen J.L."/>
            <person name="Choi D."/>
        </authorList>
    </citation>
    <scope>NUCLEOTIDE SEQUENCE [LARGE SCALE GENOMIC DNA]</scope>
    <source>
        <strain evidence="4">cv. CM334</strain>
    </source>
</reference>